<organism evidence="1 2">
    <name type="scientific">Bacteroides stercoris</name>
    <dbReference type="NCBI Taxonomy" id="46506"/>
    <lineage>
        <taxon>Bacteria</taxon>
        <taxon>Pseudomonadati</taxon>
        <taxon>Bacteroidota</taxon>
        <taxon>Bacteroidia</taxon>
        <taxon>Bacteroidales</taxon>
        <taxon>Bacteroidaceae</taxon>
        <taxon>Bacteroides</taxon>
    </lineage>
</organism>
<dbReference type="RefSeq" id="WP_117857276.1">
    <property type="nucleotide sequence ID" value="NZ_QSAF01000004.1"/>
</dbReference>
<gene>
    <name evidence="1" type="ORF">DWV77_04255</name>
</gene>
<dbReference type="AlphaFoldDB" id="A0A413B922"/>
<comment type="caution">
    <text evidence="1">The sequence shown here is derived from an EMBL/GenBank/DDBJ whole genome shotgun (WGS) entry which is preliminary data.</text>
</comment>
<evidence type="ECO:0000313" key="1">
    <source>
        <dbReference type="EMBL" id="RGW35188.1"/>
    </source>
</evidence>
<evidence type="ECO:0000313" key="2">
    <source>
        <dbReference type="Proteomes" id="UP000285150"/>
    </source>
</evidence>
<proteinExistence type="predicted"/>
<dbReference type="Proteomes" id="UP000285150">
    <property type="component" value="Unassembled WGS sequence"/>
</dbReference>
<name>A0A413B922_BACSE</name>
<dbReference type="EMBL" id="QSAF01000004">
    <property type="protein sequence ID" value="RGW35188.1"/>
    <property type="molecule type" value="Genomic_DNA"/>
</dbReference>
<protein>
    <submittedName>
        <fullName evidence="1">Uncharacterized protein</fullName>
    </submittedName>
</protein>
<accession>A0A413B922</accession>
<sequence length="241" mass="28529">MRTSYLCITIKKQEASISIVQLLLTKKRNMKNLVLEEFDLHEFNKWMLDIQKLEQKINCVLNIFGVWHIKITLNELFKDPDVICNKYLSKEAISKRVFRENKVKENDFDNPDYNDCISAIDSMLIPAEFLRKSIYLIHEKIKLENFEPEELFEMENGVVSISKRAEHSYFIRHAKYLGKGEKALSILYDICDSLKELAKHDIHILHTLQNLFVPKDEKFEVNIETFKQFIKDSEAYDSIQF</sequence>
<reference evidence="1 2" key="1">
    <citation type="submission" date="2018-08" db="EMBL/GenBank/DDBJ databases">
        <title>A genome reference for cultivated species of the human gut microbiota.</title>
        <authorList>
            <person name="Zou Y."/>
            <person name="Xue W."/>
            <person name="Luo G."/>
        </authorList>
    </citation>
    <scope>NUCLEOTIDE SEQUENCE [LARGE SCALE GENOMIC DNA]</scope>
    <source>
        <strain evidence="1 2">AF12-7</strain>
    </source>
</reference>